<evidence type="ECO:0000256" key="5">
    <source>
        <dbReference type="ARBA" id="ARBA00022692"/>
    </source>
</evidence>
<dbReference type="AlphaFoldDB" id="A0A6P1MCR5"/>
<protein>
    <submittedName>
        <fullName evidence="10">TolC family protein</fullName>
    </submittedName>
</protein>
<dbReference type="InterPro" id="IPR003423">
    <property type="entry name" value="OMP_efflux"/>
</dbReference>
<keyword evidence="4" id="KW-1134">Transmembrane beta strand</keyword>
<dbReference type="Pfam" id="PF02321">
    <property type="entry name" value="OEP"/>
    <property type="match status" value="1"/>
</dbReference>
<keyword evidence="6" id="KW-0472">Membrane</keyword>
<gene>
    <name evidence="10" type="ORF">Ami3637_08910</name>
</gene>
<name>A0A6P1MCR5_9FIRM</name>
<comment type="similarity">
    <text evidence="2">Belongs to the outer membrane factor (OMF) (TC 1.B.17) family.</text>
</comment>
<evidence type="ECO:0000256" key="9">
    <source>
        <dbReference type="SAM" id="SignalP"/>
    </source>
</evidence>
<accession>A0A6P1MCR5</accession>
<keyword evidence="5" id="KW-0812">Transmembrane</keyword>
<dbReference type="KEGG" id="amic:Ami3637_08910"/>
<evidence type="ECO:0000256" key="6">
    <source>
        <dbReference type="ARBA" id="ARBA00023136"/>
    </source>
</evidence>
<dbReference type="Proteomes" id="UP000463883">
    <property type="component" value="Chromosome"/>
</dbReference>
<keyword evidence="9" id="KW-0732">Signal</keyword>
<evidence type="ECO:0000256" key="3">
    <source>
        <dbReference type="ARBA" id="ARBA00022448"/>
    </source>
</evidence>
<dbReference type="PANTHER" id="PTHR30026:SF20">
    <property type="entry name" value="OUTER MEMBRANE PROTEIN TOLC"/>
    <property type="match status" value="1"/>
</dbReference>
<dbReference type="SUPFAM" id="SSF56954">
    <property type="entry name" value="Outer membrane efflux proteins (OEP)"/>
    <property type="match status" value="1"/>
</dbReference>
<reference evidence="10 11" key="1">
    <citation type="submission" date="2020-01" db="EMBL/GenBank/DDBJ databases">
        <title>Genomic analysis of Aminipila sp. CBA3637.</title>
        <authorList>
            <person name="Kim Y.B."/>
            <person name="Roh S.W."/>
        </authorList>
    </citation>
    <scope>NUCLEOTIDE SEQUENCE [LARGE SCALE GENOMIC DNA]</scope>
    <source>
        <strain evidence="10 11">CBA3637</strain>
    </source>
</reference>
<comment type="subcellular location">
    <subcellularLocation>
        <location evidence="1">Cell outer membrane</location>
    </subcellularLocation>
</comment>
<sequence length="389" mass="43218">MRKKYIMWILTICMVASMSSTAVAFAETTGSGVTQAETTQAAIKLEKISLSLEDVYKQLENSKTMELIKLQKQSDESVAKGYSETSSSLRQMEKSDAIIAGFDTSNKKVVEKRRDFANSMLAANNEARVNGLKQDAFQKYYTLKNTETQVQIANEGLTLKKNFLETTKRKYQVGMASKSEVDNAENEVKSAEAQLEALKNSLQQLKSNFNSYLGYDISQEVVLTDVIQEIVLPKTNLSDAIASALKNRNEMKEASYMVELSQLNFNSYKAYPSSSSKYISAKTQLLNAEIAKQNKPTDMELDVRKKYDSMMDSYNAVQTGKKTLKSAEDTLNTATRKYNLGMVTITDVQQAQLGLNSAKLSQANALLNYNLSVENYNLSMGVGTSPANL</sequence>
<evidence type="ECO:0000313" key="11">
    <source>
        <dbReference type="Proteomes" id="UP000463883"/>
    </source>
</evidence>
<dbReference type="RefSeq" id="WP_162362267.1">
    <property type="nucleotide sequence ID" value="NZ_CP047591.1"/>
</dbReference>
<evidence type="ECO:0000256" key="7">
    <source>
        <dbReference type="ARBA" id="ARBA00023237"/>
    </source>
</evidence>
<keyword evidence="11" id="KW-1185">Reference proteome</keyword>
<dbReference type="GO" id="GO:1990281">
    <property type="term" value="C:efflux pump complex"/>
    <property type="evidence" value="ECO:0007669"/>
    <property type="project" value="TreeGrafter"/>
</dbReference>
<dbReference type="InterPro" id="IPR051906">
    <property type="entry name" value="TolC-like"/>
</dbReference>
<feature type="signal peptide" evidence="9">
    <location>
        <begin position="1"/>
        <end position="26"/>
    </location>
</feature>
<evidence type="ECO:0000256" key="8">
    <source>
        <dbReference type="SAM" id="Coils"/>
    </source>
</evidence>
<dbReference type="Gene3D" id="1.20.1600.10">
    <property type="entry name" value="Outer membrane efflux proteins (OEP)"/>
    <property type="match status" value="2"/>
</dbReference>
<keyword evidence="7" id="KW-0998">Cell outer membrane</keyword>
<dbReference type="GO" id="GO:0009279">
    <property type="term" value="C:cell outer membrane"/>
    <property type="evidence" value="ECO:0007669"/>
    <property type="project" value="UniProtKB-SubCell"/>
</dbReference>
<feature type="coiled-coil region" evidence="8">
    <location>
        <begin position="174"/>
        <end position="208"/>
    </location>
</feature>
<evidence type="ECO:0000256" key="2">
    <source>
        <dbReference type="ARBA" id="ARBA00007613"/>
    </source>
</evidence>
<proteinExistence type="inferred from homology"/>
<feature type="chain" id="PRO_5026671807" evidence="9">
    <location>
        <begin position="27"/>
        <end position="389"/>
    </location>
</feature>
<dbReference type="PANTHER" id="PTHR30026">
    <property type="entry name" value="OUTER MEMBRANE PROTEIN TOLC"/>
    <property type="match status" value="1"/>
</dbReference>
<evidence type="ECO:0000313" key="10">
    <source>
        <dbReference type="EMBL" id="QHI72499.1"/>
    </source>
</evidence>
<evidence type="ECO:0000256" key="4">
    <source>
        <dbReference type="ARBA" id="ARBA00022452"/>
    </source>
</evidence>
<evidence type="ECO:0000256" key="1">
    <source>
        <dbReference type="ARBA" id="ARBA00004442"/>
    </source>
</evidence>
<keyword evidence="3" id="KW-0813">Transport</keyword>
<dbReference type="EMBL" id="CP047591">
    <property type="protein sequence ID" value="QHI72499.1"/>
    <property type="molecule type" value="Genomic_DNA"/>
</dbReference>
<dbReference type="GO" id="GO:0015288">
    <property type="term" value="F:porin activity"/>
    <property type="evidence" value="ECO:0007669"/>
    <property type="project" value="TreeGrafter"/>
</dbReference>
<keyword evidence="8" id="KW-0175">Coiled coil</keyword>
<dbReference type="GO" id="GO:0015562">
    <property type="term" value="F:efflux transmembrane transporter activity"/>
    <property type="evidence" value="ECO:0007669"/>
    <property type="project" value="InterPro"/>
</dbReference>
<organism evidence="10 11">
    <name type="scientific">Aminipila terrae</name>
    <dbReference type="NCBI Taxonomy" id="2697030"/>
    <lineage>
        <taxon>Bacteria</taxon>
        <taxon>Bacillati</taxon>
        <taxon>Bacillota</taxon>
        <taxon>Clostridia</taxon>
        <taxon>Peptostreptococcales</taxon>
        <taxon>Anaerovoracaceae</taxon>
        <taxon>Aminipila</taxon>
    </lineage>
</organism>